<proteinExistence type="predicted"/>
<accession>A0A2P5BIG7</accession>
<keyword evidence="2" id="KW-1185">Reference proteome</keyword>
<dbReference type="InParanoid" id="A0A2P5BIG7"/>
<dbReference type="AlphaFoldDB" id="A0A2P5BIG7"/>
<gene>
    <name evidence="1" type="ORF">TorRG33x02_319690</name>
</gene>
<sequence>TIPGLLISEPGLRLVQRSCRLIKHERAGSIRPTLYLKWQRYLLGLKQLGISQIALT</sequence>
<protein>
    <submittedName>
        <fullName evidence="1">Uncharacterized protein</fullName>
    </submittedName>
</protein>
<dbReference type="OrthoDB" id="10436759at2759"/>
<organism evidence="1 2">
    <name type="scientific">Trema orientale</name>
    <name type="common">Charcoal tree</name>
    <name type="synonym">Celtis orientalis</name>
    <dbReference type="NCBI Taxonomy" id="63057"/>
    <lineage>
        <taxon>Eukaryota</taxon>
        <taxon>Viridiplantae</taxon>
        <taxon>Streptophyta</taxon>
        <taxon>Embryophyta</taxon>
        <taxon>Tracheophyta</taxon>
        <taxon>Spermatophyta</taxon>
        <taxon>Magnoliopsida</taxon>
        <taxon>eudicotyledons</taxon>
        <taxon>Gunneridae</taxon>
        <taxon>Pentapetalae</taxon>
        <taxon>rosids</taxon>
        <taxon>fabids</taxon>
        <taxon>Rosales</taxon>
        <taxon>Cannabaceae</taxon>
        <taxon>Trema</taxon>
    </lineage>
</organism>
<evidence type="ECO:0000313" key="1">
    <source>
        <dbReference type="EMBL" id="PON48591.1"/>
    </source>
</evidence>
<feature type="non-terminal residue" evidence="1">
    <location>
        <position position="1"/>
    </location>
</feature>
<dbReference type="Proteomes" id="UP000237000">
    <property type="component" value="Unassembled WGS sequence"/>
</dbReference>
<dbReference type="EMBL" id="JXTC01000514">
    <property type="protein sequence ID" value="PON48591.1"/>
    <property type="molecule type" value="Genomic_DNA"/>
</dbReference>
<comment type="caution">
    <text evidence="1">The sequence shown here is derived from an EMBL/GenBank/DDBJ whole genome shotgun (WGS) entry which is preliminary data.</text>
</comment>
<reference evidence="2" key="1">
    <citation type="submission" date="2016-06" db="EMBL/GenBank/DDBJ databases">
        <title>Parallel loss of symbiosis genes in relatives of nitrogen-fixing non-legume Parasponia.</title>
        <authorList>
            <person name="Van Velzen R."/>
            <person name="Holmer R."/>
            <person name="Bu F."/>
            <person name="Rutten L."/>
            <person name="Van Zeijl A."/>
            <person name="Liu W."/>
            <person name="Santuari L."/>
            <person name="Cao Q."/>
            <person name="Sharma T."/>
            <person name="Shen D."/>
            <person name="Roswanjaya Y."/>
            <person name="Wardhani T."/>
            <person name="Kalhor M.S."/>
            <person name="Jansen J."/>
            <person name="Van den Hoogen J."/>
            <person name="Gungor B."/>
            <person name="Hartog M."/>
            <person name="Hontelez J."/>
            <person name="Verver J."/>
            <person name="Yang W.-C."/>
            <person name="Schijlen E."/>
            <person name="Repin R."/>
            <person name="Schilthuizen M."/>
            <person name="Schranz E."/>
            <person name="Heidstra R."/>
            <person name="Miyata K."/>
            <person name="Fedorova E."/>
            <person name="Kohlen W."/>
            <person name="Bisseling T."/>
            <person name="Smit S."/>
            <person name="Geurts R."/>
        </authorList>
    </citation>
    <scope>NUCLEOTIDE SEQUENCE [LARGE SCALE GENOMIC DNA]</scope>
    <source>
        <strain evidence="2">cv. RG33-2</strain>
    </source>
</reference>
<evidence type="ECO:0000313" key="2">
    <source>
        <dbReference type="Proteomes" id="UP000237000"/>
    </source>
</evidence>
<name>A0A2P5BIG7_TREOI</name>